<dbReference type="PRINTS" id="PR00723">
    <property type="entry name" value="SUBTILISIN"/>
</dbReference>
<evidence type="ECO:0000313" key="7">
    <source>
        <dbReference type="EMBL" id="KXA14008.1"/>
    </source>
</evidence>
<feature type="active site" description="Charge relay system" evidence="5">
    <location>
        <position position="203"/>
    </location>
</feature>
<protein>
    <submittedName>
        <fullName evidence="7">Putative protease CspC</fullName>
    </submittedName>
</protein>
<name>A0A133NCL4_CLOPF</name>
<evidence type="ECO:0000256" key="4">
    <source>
        <dbReference type="ARBA" id="ARBA00022825"/>
    </source>
</evidence>
<dbReference type="InterPro" id="IPR015500">
    <property type="entry name" value="Peptidase_S8_subtilisin-rel"/>
</dbReference>
<gene>
    <name evidence="7" type="ORF">HMPREF3222_00563</name>
</gene>
<dbReference type="PATRIC" id="fig|1502.174.peg.565"/>
<dbReference type="PIRSF" id="PIRSF037894">
    <property type="entry name" value="Subtilisin_rel_CspABC"/>
    <property type="match status" value="1"/>
</dbReference>
<feature type="active site" description="Charge relay system" evidence="5">
    <location>
        <position position="522"/>
    </location>
</feature>
<dbReference type="InterPro" id="IPR050131">
    <property type="entry name" value="Peptidase_S8_subtilisin-like"/>
</dbReference>
<keyword evidence="2 5" id="KW-0645">Protease</keyword>
<comment type="similarity">
    <text evidence="1 5">Belongs to the peptidase S8 family.</text>
</comment>
<dbReference type="CDD" id="cd07478">
    <property type="entry name" value="Peptidases_S8_CspA-like"/>
    <property type="match status" value="1"/>
</dbReference>
<dbReference type="InterPro" id="IPR000209">
    <property type="entry name" value="Peptidase_S8/S53_dom"/>
</dbReference>
<dbReference type="Proteomes" id="UP000070646">
    <property type="component" value="Unassembled WGS sequence"/>
</dbReference>
<dbReference type="Pfam" id="PF00082">
    <property type="entry name" value="Peptidase_S8"/>
    <property type="match status" value="2"/>
</dbReference>
<reference evidence="7 8" key="1">
    <citation type="submission" date="2016-01" db="EMBL/GenBank/DDBJ databases">
        <authorList>
            <person name="Oliw E.H."/>
        </authorList>
    </citation>
    <scope>NUCLEOTIDE SEQUENCE [LARGE SCALE GENOMIC DNA]</scope>
    <source>
        <strain evidence="7 8">MJR7757A</strain>
    </source>
</reference>
<proteinExistence type="inferred from homology"/>
<feature type="active site" description="Charge relay system" evidence="5">
    <location>
        <position position="130"/>
    </location>
</feature>
<dbReference type="Gene3D" id="2.60.120.1290">
    <property type="match status" value="1"/>
</dbReference>
<dbReference type="PROSITE" id="PS51892">
    <property type="entry name" value="SUBTILASE"/>
    <property type="match status" value="1"/>
</dbReference>
<accession>A0A133NCL4</accession>
<dbReference type="InterPro" id="IPR036852">
    <property type="entry name" value="Peptidase_S8/S53_dom_sf"/>
</dbReference>
<evidence type="ECO:0000256" key="5">
    <source>
        <dbReference type="PROSITE-ProRule" id="PRU01240"/>
    </source>
</evidence>
<comment type="caution">
    <text evidence="7">The sequence shown here is derived from an EMBL/GenBank/DDBJ whole genome shotgun (WGS) entry which is preliminary data.</text>
</comment>
<keyword evidence="3 5" id="KW-0378">Hydrolase</keyword>
<dbReference type="InterPro" id="IPR034045">
    <property type="entry name" value="Pep_S8_CspA-like"/>
</dbReference>
<feature type="domain" description="Peptidase S8/S53" evidence="6">
    <location>
        <begin position="121"/>
        <end position="239"/>
    </location>
</feature>
<dbReference type="SUPFAM" id="SSF52743">
    <property type="entry name" value="Subtilisin-like"/>
    <property type="match status" value="1"/>
</dbReference>
<evidence type="ECO:0000256" key="3">
    <source>
        <dbReference type="ARBA" id="ARBA00022801"/>
    </source>
</evidence>
<dbReference type="InterPro" id="IPR017310">
    <property type="entry name" value="Pept_S8A_subtilisin_clostridia"/>
</dbReference>
<sequence>MEGNRMEFKSSAPENVFNNENYLNYLVQYQGDIIGEFSGKEGIFATLINNRYAIITIDKNLQEYENDISMIKYKKEDGRDIEIDSITYIKNPEGYVLQQISPLEAANVEYVQIESYFNLTGRGVIVGILDTGIDYLNEEFMDSNGNTRILGIWDQTISSKSSSNDNLPYGTFYSEEDINRAIRLSKEGGDPYTIVPSRDEIGHGTSMAGIIGASGKNPNLKGVAPDCKFLVVKLAQSLYYKKEYDIDIPIYNITEVFTGIQYLYSYFLKGSQSMIIYLPLGTNRGSHKGTSILEEFLDSILISRGIAVVTGTGNEGAELLHGSGTIKPDGQVTTHEFNIDKNQKKIIIEIWIQIPSIASIEINSPTGGTTGIIQPFFGKGTRYDFTIERTSVLISYYIPEEIYEDSLIVIILDNVQPGTWSFKFRGLKEIEGRYDIWLPPRGISKETTRMIPADPYGTLTVPGTSSSVITAAAYNQLNNTLLNYSGRAFEDNYIDIIDVAAGGANALTIAPNNKTTLANGTSVAAAIVAGICILLFQWGIVEGNYPYMFSQTLKAFIARGTRKRKGDTYPNPEWGYGIVDIFNIFNLTN</sequence>
<dbReference type="Gene3D" id="3.40.50.200">
    <property type="entry name" value="Peptidase S8/S53 domain"/>
    <property type="match status" value="1"/>
</dbReference>
<dbReference type="EMBL" id="LRPU01000023">
    <property type="protein sequence ID" value="KXA14008.1"/>
    <property type="molecule type" value="Genomic_DNA"/>
</dbReference>
<evidence type="ECO:0000256" key="1">
    <source>
        <dbReference type="ARBA" id="ARBA00011073"/>
    </source>
</evidence>
<dbReference type="GO" id="GO:0006508">
    <property type="term" value="P:proteolysis"/>
    <property type="evidence" value="ECO:0007669"/>
    <property type="project" value="UniProtKB-KW"/>
</dbReference>
<keyword evidence="4 5" id="KW-0720">Serine protease</keyword>
<dbReference type="PROSITE" id="PS00136">
    <property type="entry name" value="SUBTILASE_ASP"/>
    <property type="match status" value="1"/>
</dbReference>
<feature type="domain" description="Peptidase S8/S53" evidence="6">
    <location>
        <begin position="458"/>
        <end position="577"/>
    </location>
</feature>
<evidence type="ECO:0000259" key="6">
    <source>
        <dbReference type="Pfam" id="PF00082"/>
    </source>
</evidence>
<dbReference type="PANTHER" id="PTHR43806">
    <property type="entry name" value="PEPTIDASE S8"/>
    <property type="match status" value="1"/>
</dbReference>
<dbReference type="PANTHER" id="PTHR43806:SF11">
    <property type="entry name" value="CEREVISIN-RELATED"/>
    <property type="match status" value="1"/>
</dbReference>
<organism evidence="7 8">
    <name type="scientific">Clostridium perfringens</name>
    <dbReference type="NCBI Taxonomy" id="1502"/>
    <lineage>
        <taxon>Bacteria</taxon>
        <taxon>Bacillati</taxon>
        <taxon>Bacillota</taxon>
        <taxon>Clostridia</taxon>
        <taxon>Eubacteriales</taxon>
        <taxon>Clostridiaceae</taxon>
        <taxon>Clostridium</taxon>
    </lineage>
</organism>
<evidence type="ECO:0000256" key="2">
    <source>
        <dbReference type="ARBA" id="ARBA00022670"/>
    </source>
</evidence>
<dbReference type="AlphaFoldDB" id="A0A133NCL4"/>
<evidence type="ECO:0000313" key="8">
    <source>
        <dbReference type="Proteomes" id="UP000070646"/>
    </source>
</evidence>
<dbReference type="InterPro" id="IPR023827">
    <property type="entry name" value="Peptidase_S8_Asp-AS"/>
</dbReference>
<dbReference type="GO" id="GO:0004252">
    <property type="term" value="F:serine-type endopeptidase activity"/>
    <property type="evidence" value="ECO:0007669"/>
    <property type="project" value="UniProtKB-UniRule"/>
</dbReference>